<keyword evidence="2" id="KW-1185">Reference proteome</keyword>
<evidence type="ECO:0000313" key="2">
    <source>
        <dbReference type="Proteomes" id="UP000887013"/>
    </source>
</evidence>
<dbReference type="OrthoDB" id="10396698at2759"/>
<proteinExistence type="predicted"/>
<gene>
    <name evidence="1" type="ORF">NPIL_20441</name>
</gene>
<dbReference type="AlphaFoldDB" id="A0A8X6TQD0"/>
<sequence>MEPERSLPALSHIFRPLSRNNGSLRCRVCPARLDLVLSPTIITKRPLEFPNDPLIHCYNPGARAFFHSSSSDCCNLQGMIHLRGTRMIARIKSVIRGPE</sequence>
<protein>
    <submittedName>
        <fullName evidence="1">Uncharacterized protein</fullName>
    </submittedName>
</protein>
<organism evidence="1 2">
    <name type="scientific">Nephila pilipes</name>
    <name type="common">Giant wood spider</name>
    <name type="synonym">Nephila maculata</name>
    <dbReference type="NCBI Taxonomy" id="299642"/>
    <lineage>
        <taxon>Eukaryota</taxon>
        <taxon>Metazoa</taxon>
        <taxon>Ecdysozoa</taxon>
        <taxon>Arthropoda</taxon>
        <taxon>Chelicerata</taxon>
        <taxon>Arachnida</taxon>
        <taxon>Araneae</taxon>
        <taxon>Araneomorphae</taxon>
        <taxon>Entelegynae</taxon>
        <taxon>Araneoidea</taxon>
        <taxon>Nephilidae</taxon>
        <taxon>Nephila</taxon>
    </lineage>
</organism>
<name>A0A8X6TQD0_NEPPI</name>
<dbReference type="Proteomes" id="UP000887013">
    <property type="component" value="Unassembled WGS sequence"/>
</dbReference>
<reference evidence="1" key="1">
    <citation type="submission" date="2020-08" db="EMBL/GenBank/DDBJ databases">
        <title>Multicomponent nature underlies the extraordinary mechanical properties of spider dragline silk.</title>
        <authorList>
            <person name="Kono N."/>
            <person name="Nakamura H."/>
            <person name="Mori M."/>
            <person name="Yoshida Y."/>
            <person name="Ohtoshi R."/>
            <person name="Malay A.D."/>
            <person name="Moran D.A.P."/>
            <person name="Tomita M."/>
            <person name="Numata K."/>
            <person name="Arakawa K."/>
        </authorList>
    </citation>
    <scope>NUCLEOTIDE SEQUENCE</scope>
</reference>
<comment type="caution">
    <text evidence="1">The sequence shown here is derived from an EMBL/GenBank/DDBJ whole genome shotgun (WGS) entry which is preliminary data.</text>
</comment>
<dbReference type="EMBL" id="BMAW01064315">
    <property type="protein sequence ID" value="GFT44561.1"/>
    <property type="molecule type" value="Genomic_DNA"/>
</dbReference>
<accession>A0A8X6TQD0</accession>
<evidence type="ECO:0000313" key="1">
    <source>
        <dbReference type="EMBL" id="GFT44561.1"/>
    </source>
</evidence>